<dbReference type="EMBL" id="MNCJ02000330">
    <property type="protein sequence ID" value="KAF5765630.1"/>
    <property type="molecule type" value="Genomic_DNA"/>
</dbReference>
<proteinExistence type="predicted"/>
<evidence type="ECO:0000256" key="1">
    <source>
        <dbReference type="SAM" id="MobiDB-lite"/>
    </source>
</evidence>
<gene>
    <name evidence="2" type="ORF">HanXRQr2_Chr15g0706021</name>
</gene>
<feature type="compositionally biased region" description="Pro residues" evidence="1">
    <location>
        <begin position="17"/>
        <end position="26"/>
    </location>
</feature>
<evidence type="ECO:0000313" key="3">
    <source>
        <dbReference type="Proteomes" id="UP000215914"/>
    </source>
</evidence>
<organism evidence="2 3">
    <name type="scientific">Helianthus annuus</name>
    <name type="common">Common sunflower</name>
    <dbReference type="NCBI Taxonomy" id="4232"/>
    <lineage>
        <taxon>Eukaryota</taxon>
        <taxon>Viridiplantae</taxon>
        <taxon>Streptophyta</taxon>
        <taxon>Embryophyta</taxon>
        <taxon>Tracheophyta</taxon>
        <taxon>Spermatophyta</taxon>
        <taxon>Magnoliopsida</taxon>
        <taxon>eudicotyledons</taxon>
        <taxon>Gunneridae</taxon>
        <taxon>Pentapetalae</taxon>
        <taxon>asterids</taxon>
        <taxon>campanulids</taxon>
        <taxon>Asterales</taxon>
        <taxon>Asteraceae</taxon>
        <taxon>Asteroideae</taxon>
        <taxon>Heliantheae alliance</taxon>
        <taxon>Heliantheae</taxon>
        <taxon>Helianthus</taxon>
    </lineage>
</organism>
<protein>
    <submittedName>
        <fullName evidence="2">Uncharacterized protein</fullName>
    </submittedName>
</protein>
<dbReference type="Proteomes" id="UP000215914">
    <property type="component" value="Unassembled WGS sequence"/>
</dbReference>
<sequence>MKASRRVTGDFRRNKMTPPPPSPLPPPSAAALLRLISLTLFFPALCLIDVIGSSSEGGGAV</sequence>
<name>A0A9K3E244_HELAN</name>
<reference evidence="2" key="1">
    <citation type="journal article" date="2017" name="Nature">
        <title>The sunflower genome provides insights into oil metabolism, flowering and Asterid evolution.</title>
        <authorList>
            <person name="Badouin H."/>
            <person name="Gouzy J."/>
            <person name="Grassa C.J."/>
            <person name="Murat F."/>
            <person name="Staton S.E."/>
            <person name="Cottret L."/>
            <person name="Lelandais-Briere C."/>
            <person name="Owens G.L."/>
            <person name="Carrere S."/>
            <person name="Mayjonade B."/>
            <person name="Legrand L."/>
            <person name="Gill N."/>
            <person name="Kane N.C."/>
            <person name="Bowers J.E."/>
            <person name="Hubner S."/>
            <person name="Bellec A."/>
            <person name="Berard A."/>
            <person name="Berges H."/>
            <person name="Blanchet N."/>
            <person name="Boniface M.C."/>
            <person name="Brunel D."/>
            <person name="Catrice O."/>
            <person name="Chaidir N."/>
            <person name="Claudel C."/>
            <person name="Donnadieu C."/>
            <person name="Faraut T."/>
            <person name="Fievet G."/>
            <person name="Helmstetter N."/>
            <person name="King M."/>
            <person name="Knapp S.J."/>
            <person name="Lai Z."/>
            <person name="Le Paslier M.C."/>
            <person name="Lippi Y."/>
            <person name="Lorenzon L."/>
            <person name="Mandel J.R."/>
            <person name="Marage G."/>
            <person name="Marchand G."/>
            <person name="Marquand E."/>
            <person name="Bret-Mestries E."/>
            <person name="Morien E."/>
            <person name="Nambeesan S."/>
            <person name="Nguyen T."/>
            <person name="Pegot-Espagnet P."/>
            <person name="Pouilly N."/>
            <person name="Raftis F."/>
            <person name="Sallet E."/>
            <person name="Schiex T."/>
            <person name="Thomas J."/>
            <person name="Vandecasteele C."/>
            <person name="Vares D."/>
            <person name="Vear F."/>
            <person name="Vautrin S."/>
            <person name="Crespi M."/>
            <person name="Mangin B."/>
            <person name="Burke J.M."/>
            <person name="Salse J."/>
            <person name="Munos S."/>
            <person name="Vincourt P."/>
            <person name="Rieseberg L.H."/>
            <person name="Langlade N.B."/>
        </authorList>
    </citation>
    <scope>NUCLEOTIDE SEQUENCE</scope>
    <source>
        <tissue evidence="2">Leaves</tissue>
    </source>
</reference>
<dbReference type="AlphaFoldDB" id="A0A9K3E244"/>
<comment type="caution">
    <text evidence="2">The sequence shown here is derived from an EMBL/GenBank/DDBJ whole genome shotgun (WGS) entry which is preliminary data.</text>
</comment>
<reference evidence="2" key="2">
    <citation type="submission" date="2020-06" db="EMBL/GenBank/DDBJ databases">
        <title>Helianthus annuus Genome sequencing and assembly Release 2.</title>
        <authorList>
            <person name="Gouzy J."/>
            <person name="Langlade N."/>
            <person name="Munos S."/>
        </authorList>
    </citation>
    <scope>NUCLEOTIDE SEQUENCE</scope>
    <source>
        <tissue evidence="2">Leaves</tissue>
    </source>
</reference>
<accession>A0A9K3E244</accession>
<feature type="region of interest" description="Disordered" evidence="1">
    <location>
        <begin position="1"/>
        <end position="26"/>
    </location>
</feature>
<evidence type="ECO:0000313" key="2">
    <source>
        <dbReference type="EMBL" id="KAF5765630.1"/>
    </source>
</evidence>
<keyword evidence="3" id="KW-1185">Reference proteome</keyword>
<dbReference type="Gramene" id="mRNA:HanXRQr2_Chr15g0706021">
    <property type="protein sequence ID" value="CDS:HanXRQr2_Chr15g0706021.1"/>
    <property type="gene ID" value="HanXRQr2_Chr15g0706021"/>
</dbReference>